<evidence type="ECO:0000259" key="1">
    <source>
        <dbReference type="Pfam" id="PF13360"/>
    </source>
</evidence>
<reference evidence="2 3" key="1">
    <citation type="submission" date="2013-04" db="EMBL/GenBank/DDBJ databases">
        <title>Zunongwangia sp. 22II14-10F7 Genome Sequencing.</title>
        <authorList>
            <person name="Lai Q."/>
            <person name="Shao Z."/>
        </authorList>
    </citation>
    <scope>NUCLEOTIDE SEQUENCE [LARGE SCALE GENOMIC DNA]</scope>
    <source>
        <strain evidence="2 3">22II14-10F7</strain>
    </source>
</reference>
<dbReference type="Gene3D" id="2.40.128.630">
    <property type="match status" value="1"/>
</dbReference>
<dbReference type="Gene3D" id="2.130.10.10">
    <property type="entry name" value="YVTN repeat-like/Quinoprotein amine dehydrogenase"/>
    <property type="match status" value="2"/>
</dbReference>
<dbReference type="Proteomes" id="UP000192746">
    <property type="component" value="Unassembled WGS sequence"/>
</dbReference>
<dbReference type="InterPro" id="IPR018391">
    <property type="entry name" value="PQQ_b-propeller_rpt"/>
</dbReference>
<dbReference type="InterPro" id="IPR015943">
    <property type="entry name" value="WD40/YVTN_repeat-like_dom_sf"/>
</dbReference>
<dbReference type="InterPro" id="IPR011047">
    <property type="entry name" value="Quinoprotein_ADH-like_sf"/>
</dbReference>
<keyword evidence="3" id="KW-1185">Reference proteome</keyword>
<feature type="domain" description="Pyrrolo-quinoline quinone repeat" evidence="1">
    <location>
        <begin position="362"/>
        <end position="454"/>
    </location>
</feature>
<dbReference type="PANTHER" id="PTHR34512:SF30">
    <property type="entry name" value="OUTER MEMBRANE PROTEIN ASSEMBLY FACTOR BAMB"/>
    <property type="match status" value="1"/>
</dbReference>
<evidence type="ECO:0000313" key="2">
    <source>
        <dbReference type="EMBL" id="ORL43610.1"/>
    </source>
</evidence>
<dbReference type="Pfam" id="PF13360">
    <property type="entry name" value="PQQ_2"/>
    <property type="match status" value="2"/>
</dbReference>
<dbReference type="RefSeq" id="WP_084843438.1">
    <property type="nucleotide sequence ID" value="NZ_ARYN01000032.1"/>
</dbReference>
<organism evidence="2 3">
    <name type="scientific">Zunongwangia atlantica 22II14-10F7</name>
    <dbReference type="NCBI Taxonomy" id="1185767"/>
    <lineage>
        <taxon>Bacteria</taxon>
        <taxon>Pseudomonadati</taxon>
        <taxon>Bacteroidota</taxon>
        <taxon>Flavobacteriia</taxon>
        <taxon>Flavobacteriales</taxon>
        <taxon>Flavobacteriaceae</taxon>
        <taxon>Zunongwangia</taxon>
    </lineage>
</organism>
<dbReference type="PANTHER" id="PTHR34512">
    <property type="entry name" value="CELL SURFACE PROTEIN"/>
    <property type="match status" value="1"/>
</dbReference>
<dbReference type="OrthoDB" id="725093at2"/>
<dbReference type="InterPro" id="IPR002372">
    <property type="entry name" value="PQQ_rpt_dom"/>
</dbReference>
<dbReference type="EMBL" id="ARYN01000032">
    <property type="protein sequence ID" value="ORL43610.1"/>
    <property type="molecule type" value="Genomic_DNA"/>
</dbReference>
<protein>
    <submittedName>
        <fullName evidence="2">PGF-CTERM archaeal protein-sorting signal</fullName>
    </submittedName>
</protein>
<name>A0A1Y1SXY0_9FLAO</name>
<dbReference type="PROSITE" id="PS51257">
    <property type="entry name" value="PROKAR_LIPOPROTEIN"/>
    <property type="match status" value="1"/>
</dbReference>
<accession>A0A1Y1SXY0</accession>
<dbReference type="SMART" id="SM00564">
    <property type="entry name" value="PQQ"/>
    <property type="match status" value="7"/>
</dbReference>
<dbReference type="SUPFAM" id="SSF50969">
    <property type="entry name" value="YVTN repeat-like/Quinoprotein amine dehydrogenase"/>
    <property type="match status" value="1"/>
</dbReference>
<proteinExistence type="predicted"/>
<comment type="caution">
    <text evidence="2">The sequence shown here is derived from an EMBL/GenBank/DDBJ whole genome shotgun (WGS) entry which is preliminary data.</text>
</comment>
<evidence type="ECO:0000313" key="3">
    <source>
        <dbReference type="Proteomes" id="UP000192746"/>
    </source>
</evidence>
<dbReference type="InterPro" id="IPR011044">
    <property type="entry name" value="Quino_amine_DH_bsu"/>
</dbReference>
<dbReference type="AlphaFoldDB" id="A0A1Y1SXY0"/>
<feature type="domain" description="Pyrrolo-quinoline quinone repeat" evidence="1">
    <location>
        <begin position="159"/>
        <end position="259"/>
    </location>
</feature>
<dbReference type="SUPFAM" id="SSF50998">
    <property type="entry name" value="Quinoprotein alcohol dehydrogenase-like"/>
    <property type="match status" value="2"/>
</dbReference>
<dbReference type="STRING" id="1185767.IIF7_19891"/>
<gene>
    <name evidence="2" type="ORF">IIF7_19891</name>
</gene>
<sequence>MKKIIPILLLLIIFSCSKDDDVLPKNTNPEQLKLEKISFQGKEVTIDWNDVEDADDDIIYYSLYINSILVAKTNKSINTSSIEYNKKYEGRIIATDKNGGISELEFSFESPKSKILFISDFNGNLIAYDLITNKILWESKTSYLEAHTAYKDIIFSGLNGINAYNILSGDKMWTSTPSSNTYYNKEYRNIISDEINVYAFDAESNLHCVTIDDRIKLWERSFLNYYATLSIDESKIYVCSRNDDHLYALNKYSGETEWSFRLDNKNTSAAPRINTNPLLVDNDIYFGDNIGRFYSFNKNDGTLNWSFDAGLFNSFYASPTVYKNNIIAATNTTLYVFDKISSNVKWSYYRNNGGIESSPFVYNNNIYIGFSNNGSGELVCLSADDGDTKWKYDLPNRTTTSPIVFEDTVYIGDWDKNFYAIDANTGTLKWKFQTKEFITKSPTIVVGNSDIVIYPSSHGLKN</sequence>